<evidence type="ECO:0000313" key="1">
    <source>
        <dbReference type="EMBL" id="BDI28610.1"/>
    </source>
</evidence>
<dbReference type="InterPro" id="IPR023393">
    <property type="entry name" value="START-like_dom_sf"/>
</dbReference>
<dbReference type="AlphaFoldDB" id="A0A402D1D7"/>
<sequence length="359" mass="40121">MTTPSADNVRICEECGYELRPSDILCPACGVAAPAPLRGSWTNPYQPPPKREPRGVAVFVGLLASNVFAILMMLLSRWLFNKGGANNGLYLASDFTVLPLAMGILAAFCWKRLDLTGPEYFGYSVAICILSLCAASYFLGEGVICLVMASPLLMLVIWIGCMIGKAIFIRDNNRLNLSIAPVLLALVIADSLTPHHFHGACVDTITINAPPEQVWRYIADYPALTEKPHYWLFDHGLPMPMTATSDGAYVGSRRTCVFSHNAIFDEKIVEVQPNQKLTFDILRQPPDPELIGHLKLERGQFLLTRNPNGTTTLTGTSWYKLNVYPVTYFDWWTQDVIRHVHLRVMEHIKTLAEAKQQQR</sequence>
<dbReference type="Proteomes" id="UP000287394">
    <property type="component" value="Chromosome"/>
</dbReference>
<gene>
    <name evidence="1" type="ORF">CCAX7_006610</name>
</gene>
<dbReference type="Gene3D" id="3.30.530.20">
    <property type="match status" value="1"/>
</dbReference>
<dbReference type="KEGG" id="ccot:CCAX7_006610"/>
<organism evidence="1 2">
    <name type="scientific">Capsulimonas corticalis</name>
    <dbReference type="NCBI Taxonomy" id="2219043"/>
    <lineage>
        <taxon>Bacteria</taxon>
        <taxon>Bacillati</taxon>
        <taxon>Armatimonadota</taxon>
        <taxon>Armatimonadia</taxon>
        <taxon>Capsulimonadales</taxon>
        <taxon>Capsulimonadaceae</taxon>
        <taxon>Capsulimonas</taxon>
    </lineage>
</organism>
<accession>A0A402D1D7</accession>
<dbReference type="InterPro" id="IPR019587">
    <property type="entry name" value="Polyketide_cyclase/dehydratase"/>
</dbReference>
<dbReference type="SUPFAM" id="SSF55961">
    <property type="entry name" value="Bet v1-like"/>
    <property type="match status" value="1"/>
</dbReference>
<name>A0A402D1D7_9BACT</name>
<reference evidence="1 2" key="1">
    <citation type="journal article" date="2019" name="Int. J. Syst. Evol. Microbiol.">
        <title>Capsulimonas corticalis gen. nov., sp. nov., an aerobic capsulated bacterium, of a novel bacterial order, Capsulimonadales ord. nov., of the class Armatimonadia of the phylum Armatimonadetes.</title>
        <authorList>
            <person name="Li J."/>
            <person name="Kudo C."/>
            <person name="Tonouchi A."/>
        </authorList>
    </citation>
    <scope>NUCLEOTIDE SEQUENCE [LARGE SCALE GENOMIC DNA]</scope>
    <source>
        <strain evidence="1 2">AX-7</strain>
    </source>
</reference>
<protein>
    <submittedName>
        <fullName evidence="1">Uncharacterized protein</fullName>
    </submittedName>
</protein>
<dbReference type="OrthoDB" id="118637at2"/>
<dbReference type="Pfam" id="PF10604">
    <property type="entry name" value="Polyketide_cyc2"/>
    <property type="match status" value="1"/>
</dbReference>
<evidence type="ECO:0000313" key="2">
    <source>
        <dbReference type="Proteomes" id="UP000287394"/>
    </source>
</evidence>
<dbReference type="RefSeq" id="WP_119323370.1">
    <property type="nucleotide sequence ID" value="NZ_AP025739.1"/>
</dbReference>
<dbReference type="EMBL" id="AP025739">
    <property type="protein sequence ID" value="BDI28610.1"/>
    <property type="molecule type" value="Genomic_DNA"/>
</dbReference>
<keyword evidence="2" id="KW-1185">Reference proteome</keyword>
<proteinExistence type="predicted"/>